<dbReference type="CDD" id="cd17328">
    <property type="entry name" value="MFS_spinster_like"/>
    <property type="match status" value="1"/>
</dbReference>
<feature type="non-terminal residue" evidence="10">
    <location>
        <position position="1"/>
    </location>
</feature>
<feature type="transmembrane region" description="Helical" evidence="8">
    <location>
        <begin position="319"/>
        <end position="339"/>
    </location>
</feature>
<comment type="subcellular location">
    <subcellularLocation>
        <location evidence="1">Membrane</location>
        <topology evidence="1">Multi-pass membrane protein</topology>
    </subcellularLocation>
</comment>
<evidence type="ECO:0000313" key="11">
    <source>
        <dbReference type="Proteomes" id="UP001186944"/>
    </source>
</evidence>
<evidence type="ECO:0000259" key="9">
    <source>
        <dbReference type="PROSITE" id="PS50850"/>
    </source>
</evidence>
<dbReference type="Pfam" id="PF07690">
    <property type="entry name" value="MFS_1"/>
    <property type="match status" value="1"/>
</dbReference>
<name>A0AA88XN85_PINIB</name>
<feature type="transmembrane region" description="Helical" evidence="8">
    <location>
        <begin position="412"/>
        <end position="430"/>
    </location>
</feature>
<feature type="region of interest" description="Disordered" evidence="7">
    <location>
        <begin position="441"/>
        <end position="464"/>
    </location>
</feature>
<gene>
    <name evidence="10" type="ORF">FSP39_005573</name>
</gene>
<evidence type="ECO:0000313" key="10">
    <source>
        <dbReference type="EMBL" id="KAK3087414.1"/>
    </source>
</evidence>
<evidence type="ECO:0000256" key="1">
    <source>
        <dbReference type="ARBA" id="ARBA00004141"/>
    </source>
</evidence>
<feature type="transmembrane region" description="Helical" evidence="8">
    <location>
        <begin position="280"/>
        <end position="299"/>
    </location>
</feature>
<feature type="transmembrane region" description="Helical" evidence="8">
    <location>
        <begin position="155"/>
        <end position="176"/>
    </location>
</feature>
<dbReference type="GO" id="GO:0016020">
    <property type="term" value="C:membrane"/>
    <property type="evidence" value="ECO:0007669"/>
    <property type="project" value="UniProtKB-SubCell"/>
</dbReference>
<evidence type="ECO:0000256" key="5">
    <source>
        <dbReference type="ARBA" id="ARBA00023136"/>
    </source>
</evidence>
<dbReference type="Proteomes" id="UP001186944">
    <property type="component" value="Unassembled WGS sequence"/>
</dbReference>
<evidence type="ECO:0000256" key="7">
    <source>
        <dbReference type="SAM" id="MobiDB-lite"/>
    </source>
</evidence>
<keyword evidence="4 8" id="KW-1133">Transmembrane helix</keyword>
<dbReference type="PROSITE" id="PS50850">
    <property type="entry name" value="MFS"/>
    <property type="match status" value="1"/>
</dbReference>
<feature type="transmembrane region" description="Helical" evidence="8">
    <location>
        <begin position="378"/>
        <end position="400"/>
    </location>
</feature>
<evidence type="ECO:0000256" key="6">
    <source>
        <dbReference type="ARBA" id="ARBA00024338"/>
    </source>
</evidence>
<dbReference type="AlphaFoldDB" id="A0AA88XN85"/>
<dbReference type="InterPro" id="IPR044770">
    <property type="entry name" value="MFS_spinster-like"/>
</dbReference>
<dbReference type="Gene3D" id="1.20.1250.20">
    <property type="entry name" value="MFS general substrate transporter like domains"/>
    <property type="match status" value="1"/>
</dbReference>
<dbReference type="GO" id="GO:0022857">
    <property type="term" value="F:transmembrane transporter activity"/>
    <property type="evidence" value="ECO:0007669"/>
    <property type="project" value="InterPro"/>
</dbReference>
<evidence type="ECO:0000256" key="3">
    <source>
        <dbReference type="ARBA" id="ARBA00022692"/>
    </source>
</evidence>
<proteinExistence type="inferred from homology"/>
<dbReference type="SUPFAM" id="SSF103473">
    <property type="entry name" value="MFS general substrate transporter"/>
    <property type="match status" value="1"/>
</dbReference>
<dbReference type="InterPro" id="IPR011701">
    <property type="entry name" value="MFS"/>
</dbReference>
<accession>A0AA88XN85</accession>
<dbReference type="InterPro" id="IPR036259">
    <property type="entry name" value="MFS_trans_sf"/>
</dbReference>
<keyword evidence="5 8" id="KW-0472">Membrane</keyword>
<feature type="transmembrane region" description="Helical" evidence="8">
    <location>
        <begin position="100"/>
        <end position="123"/>
    </location>
</feature>
<evidence type="ECO:0000256" key="2">
    <source>
        <dbReference type="ARBA" id="ARBA00022448"/>
    </source>
</evidence>
<dbReference type="PANTHER" id="PTHR23505">
    <property type="entry name" value="SPINSTER"/>
    <property type="match status" value="1"/>
</dbReference>
<feature type="transmembrane region" description="Helical" evidence="8">
    <location>
        <begin position="188"/>
        <end position="208"/>
    </location>
</feature>
<protein>
    <recommendedName>
        <fullName evidence="9">Major facilitator superfamily (MFS) profile domain-containing protein</fullName>
    </recommendedName>
</protein>
<feature type="transmembrane region" description="Helical" evidence="8">
    <location>
        <begin position="220"/>
        <end position="243"/>
    </location>
</feature>
<feature type="transmembrane region" description="Helical" evidence="8">
    <location>
        <begin position="351"/>
        <end position="372"/>
    </location>
</feature>
<keyword evidence="2" id="KW-0813">Transport</keyword>
<keyword evidence="3 8" id="KW-0812">Transmembrane</keyword>
<dbReference type="InterPro" id="IPR020846">
    <property type="entry name" value="MFS_dom"/>
</dbReference>
<feature type="transmembrane region" description="Helical" evidence="8">
    <location>
        <begin position="130"/>
        <end position="149"/>
    </location>
</feature>
<comment type="caution">
    <text evidence="10">The sequence shown here is derived from an EMBL/GenBank/DDBJ whole genome shotgun (WGS) entry which is preliminary data.</text>
</comment>
<feature type="domain" description="Major facilitator superfamily (MFS) profile" evidence="9">
    <location>
        <begin position="17"/>
        <end position="464"/>
    </location>
</feature>
<evidence type="ECO:0000256" key="4">
    <source>
        <dbReference type="ARBA" id="ARBA00022989"/>
    </source>
</evidence>
<evidence type="ECO:0000256" key="8">
    <source>
        <dbReference type="SAM" id="Phobius"/>
    </source>
</evidence>
<feature type="transmembrane region" description="Helical" evidence="8">
    <location>
        <begin position="12"/>
        <end position="30"/>
    </location>
</feature>
<dbReference type="PANTHER" id="PTHR23505:SF79">
    <property type="entry name" value="PROTEIN SPINSTER"/>
    <property type="match status" value="1"/>
</dbReference>
<dbReference type="EMBL" id="VSWD01000011">
    <property type="protein sequence ID" value="KAK3087414.1"/>
    <property type="molecule type" value="Genomic_DNA"/>
</dbReference>
<comment type="similarity">
    <text evidence="6">Belongs to the major facilitator superfamily. Spinster (TC 2.A.1.49) family.</text>
</comment>
<organism evidence="10 11">
    <name type="scientific">Pinctada imbricata</name>
    <name type="common">Atlantic pearl-oyster</name>
    <name type="synonym">Pinctada martensii</name>
    <dbReference type="NCBI Taxonomy" id="66713"/>
    <lineage>
        <taxon>Eukaryota</taxon>
        <taxon>Metazoa</taxon>
        <taxon>Spiralia</taxon>
        <taxon>Lophotrochozoa</taxon>
        <taxon>Mollusca</taxon>
        <taxon>Bivalvia</taxon>
        <taxon>Autobranchia</taxon>
        <taxon>Pteriomorphia</taxon>
        <taxon>Pterioida</taxon>
        <taxon>Pterioidea</taxon>
        <taxon>Pteriidae</taxon>
        <taxon>Pinctada</taxon>
    </lineage>
</organism>
<keyword evidence="11" id="KW-1185">Reference proteome</keyword>
<reference evidence="10" key="1">
    <citation type="submission" date="2019-08" db="EMBL/GenBank/DDBJ databases">
        <title>The improved chromosome-level genome for the pearl oyster Pinctada fucata martensii using PacBio sequencing and Hi-C.</title>
        <authorList>
            <person name="Zheng Z."/>
        </authorList>
    </citation>
    <scope>NUCLEOTIDE SEQUENCE</scope>
    <source>
        <strain evidence="10">ZZ-2019</strain>
        <tissue evidence="10">Adductor muscle</tissue>
    </source>
</reference>
<sequence>EDAVPWYKTITPYNVYVLLLLLLTYLLNQLDRYMLAITAKSMAQEIHFGDKACMVDPSFSSADTGGVKCNGTTAESCVAILNNQTKHVCKWDYNGQGYDYQIVAGPVFILVYTFAGIFIGYVADKYNRKIMLAGCLIFWSVMTGITGFIDSYWQLVILRFGLGLGEAGCTPFAASILTDYFSAETRGLALGIYNWGIYFGYSLAYAFGNFVSLANINGQGWRWTFFLSGIPGVLLGILILVTVKEPERTVTHPEEEKEETQNVQISVRTRRLFSKFCNPSLILICIAGSIRNSSGYVFAYNTQPYFQAIGETKEDIGKYLSWIPLVGGSFSVLLGGFISDRLVKRLGMYSRVIVIVASLVIAAPFAAGTLFFDPPAAYFFQIPTYIFGEMWIGITFAVIVELVPSDIKTAAIATYLFIISNIGGNAPLLVPPIQQSFEDSGYNKADSLRGKDPSRGISRGQRYT</sequence>